<protein>
    <submittedName>
        <fullName evidence="3">SAM-dependent methyltransferase</fullName>
    </submittedName>
</protein>
<dbReference type="Gene3D" id="3.40.50.150">
    <property type="entry name" value="Vaccinia Virus protein VP39"/>
    <property type="match status" value="1"/>
</dbReference>
<dbReference type="InterPro" id="IPR013691">
    <property type="entry name" value="MeTrfase_14"/>
</dbReference>
<dbReference type="InterPro" id="IPR038576">
    <property type="entry name" value="Methyltransf_Zn-bd_dom_put_sf"/>
</dbReference>
<dbReference type="Pfam" id="PF13489">
    <property type="entry name" value="Methyltransf_23"/>
    <property type="match status" value="1"/>
</dbReference>
<dbReference type="Pfam" id="PF08421">
    <property type="entry name" value="Methyltransf_13"/>
    <property type="match status" value="1"/>
</dbReference>
<dbReference type="PANTHER" id="PTHR43861:SF5">
    <property type="entry name" value="BLL5978 PROTEIN"/>
    <property type="match status" value="1"/>
</dbReference>
<dbReference type="EMBL" id="CP042582">
    <property type="protein sequence ID" value="QEX23542.1"/>
    <property type="molecule type" value="Genomic_DNA"/>
</dbReference>
<sequence>MLPSSMRLKAKRDPRSAPAVALPSCRFCGSPLSHLFVDLGAQPPSNAYLEPAALGRMEATFPLKAHVCERCFLVQLEAFQTPDEIFGHYAYFSSFSQSWLDHAQRYANQAIQRFKLGGESQVIEVASNDGYLLQYFRAAGIPVLGVEPAENVAAVARGRGIATVSLFFGRQTAQQLVREGRQADLLIGNNVFAHVPDLNDFTAGLAMALKPTGTLTLEFPHLLRLIEDCQFDTIYHEHFSYFSLTTAEKVLAAHDLTVTDVEELPTHGGSLRLYAQHRGVALPGPAVQALRAREAKAGIIDISAYRGFAERTAKVKRELLRFLIDAKESGKHVVGYGAAAKGNTLLNYCGVRGDLLDYVVDLSPHKQGRYLPGSRLPILAPDALAQTRPDYVLILPWNLASEIEQSMGHIREWGGRFVTAIPRLAIRP</sequence>
<dbReference type="InterPro" id="IPR013630">
    <property type="entry name" value="Methyltransf_Zn-bd_dom_put"/>
</dbReference>
<name>A0A5J6N0N1_9PROT</name>
<reference evidence="3 4" key="1">
    <citation type="submission" date="2019-08" db="EMBL/GenBank/DDBJ databases">
        <title>Hyperibacter terrae gen. nov., sp. nov. and Hyperibacter viscosus sp. nov., two new members in the family Rhodospirillaceae isolated from the rhizosphere of Hypericum perforatum.</title>
        <authorList>
            <person name="Noviana Z."/>
        </authorList>
    </citation>
    <scope>NUCLEOTIDE SEQUENCE [LARGE SCALE GENOMIC DNA]</scope>
    <source>
        <strain evidence="3 4">R5959</strain>
    </source>
</reference>
<gene>
    <name evidence="3" type="ORF">FRZ61_34800</name>
</gene>
<dbReference type="PANTHER" id="PTHR43861">
    <property type="entry name" value="TRANS-ACONITATE 2-METHYLTRANSFERASE-RELATED"/>
    <property type="match status" value="1"/>
</dbReference>
<accession>A0A5J6N0N1</accession>
<dbReference type="GO" id="GO:0032259">
    <property type="term" value="P:methylation"/>
    <property type="evidence" value="ECO:0007669"/>
    <property type="project" value="UniProtKB-KW"/>
</dbReference>
<dbReference type="Pfam" id="PF08484">
    <property type="entry name" value="Methyltransf_14"/>
    <property type="match status" value="1"/>
</dbReference>
<dbReference type="GO" id="GO:0008168">
    <property type="term" value="F:methyltransferase activity"/>
    <property type="evidence" value="ECO:0007669"/>
    <property type="project" value="UniProtKB-KW"/>
</dbReference>
<dbReference type="Gene3D" id="6.10.250.3100">
    <property type="match status" value="1"/>
</dbReference>
<dbReference type="AlphaFoldDB" id="A0A5J6N0N1"/>
<evidence type="ECO:0000313" key="4">
    <source>
        <dbReference type="Proteomes" id="UP000325797"/>
    </source>
</evidence>
<dbReference type="RefSeq" id="WP_225308865.1">
    <property type="nucleotide sequence ID" value="NZ_CP042582.1"/>
</dbReference>
<evidence type="ECO:0000259" key="1">
    <source>
        <dbReference type="Pfam" id="PF08421"/>
    </source>
</evidence>
<dbReference type="Gene3D" id="3.40.50.720">
    <property type="entry name" value="NAD(P)-binding Rossmann-like Domain"/>
    <property type="match status" value="1"/>
</dbReference>
<dbReference type="SUPFAM" id="SSF53335">
    <property type="entry name" value="S-adenosyl-L-methionine-dependent methyltransferases"/>
    <property type="match status" value="1"/>
</dbReference>
<dbReference type="Proteomes" id="UP000325797">
    <property type="component" value="Chromosome"/>
</dbReference>
<organism evidence="3 4">
    <name type="scientific">Hypericibacter adhaerens</name>
    <dbReference type="NCBI Taxonomy" id="2602016"/>
    <lineage>
        <taxon>Bacteria</taxon>
        <taxon>Pseudomonadati</taxon>
        <taxon>Pseudomonadota</taxon>
        <taxon>Alphaproteobacteria</taxon>
        <taxon>Rhodospirillales</taxon>
        <taxon>Dongiaceae</taxon>
        <taxon>Hypericibacter</taxon>
    </lineage>
</organism>
<keyword evidence="3" id="KW-0808">Transferase</keyword>
<dbReference type="InterPro" id="IPR029063">
    <property type="entry name" value="SAM-dependent_MTases_sf"/>
</dbReference>
<dbReference type="KEGG" id="hadh:FRZ61_34800"/>
<keyword evidence="4" id="KW-1185">Reference proteome</keyword>
<evidence type="ECO:0000259" key="2">
    <source>
        <dbReference type="Pfam" id="PF08484"/>
    </source>
</evidence>
<feature type="domain" description="Methyltransferase putative zinc binding" evidence="1">
    <location>
        <begin position="25"/>
        <end position="86"/>
    </location>
</feature>
<dbReference type="Gene3D" id="6.20.50.110">
    <property type="entry name" value="Methyltransferase, zinc-binding domain"/>
    <property type="match status" value="1"/>
</dbReference>
<keyword evidence="3" id="KW-0489">Methyltransferase</keyword>
<feature type="domain" description="C-methyltransferase" evidence="2">
    <location>
        <begin position="265"/>
        <end position="422"/>
    </location>
</feature>
<proteinExistence type="predicted"/>
<evidence type="ECO:0000313" key="3">
    <source>
        <dbReference type="EMBL" id="QEX23542.1"/>
    </source>
</evidence>